<feature type="region of interest" description="Disordered" evidence="1">
    <location>
        <begin position="94"/>
        <end position="125"/>
    </location>
</feature>
<keyword evidence="4" id="KW-1185">Reference proteome</keyword>
<keyword evidence="2" id="KW-0472">Membrane</keyword>
<evidence type="ECO:0000313" key="3">
    <source>
        <dbReference type="EMBL" id="KAG2487543.1"/>
    </source>
</evidence>
<evidence type="ECO:0000256" key="1">
    <source>
        <dbReference type="SAM" id="MobiDB-lite"/>
    </source>
</evidence>
<feature type="compositionally biased region" description="Basic residues" evidence="1">
    <location>
        <begin position="94"/>
        <end position="108"/>
    </location>
</feature>
<reference evidence="3" key="1">
    <citation type="journal article" date="2020" name="bioRxiv">
        <title>Comparative genomics of Chlamydomonas.</title>
        <authorList>
            <person name="Craig R.J."/>
            <person name="Hasan A.R."/>
            <person name="Ness R.W."/>
            <person name="Keightley P.D."/>
        </authorList>
    </citation>
    <scope>NUCLEOTIDE SEQUENCE</scope>
    <source>
        <strain evidence="3">CCAP 11/70</strain>
    </source>
</reference>
<feature type="transmembrane region" description="Helical" evidence="2">
    <location>
        <begin position="130"/>
        <end position="151"/>
    </location>
</feature>
<evidence type="ECO:0000313" key="4">
    <source>
        <dbReference type="Proteomes" id="UP000612055"/>
    </source>
</evidence>
<comment type="caution">
    <text evidence="3">The sequence shown here is derived from an EMBL/GenBank/DDBJ whole genome shotgun (WGS) entry which is preliminary data.</text>
</comment>
<proteinExistence type="predicted"/>
<organism evidence="3 4">
    <name type="scientific">Edaphochlamys debaryana</name>
    <dbReference type="NCBI Taxonomy" id="47281"/>
    <lineage>
        <taxon>Eukaryota</taxon>
        <taxon>Viridiplantae</taxon>
        <taxon>Chlorophyta</taxon>
        <taxon>core chlorophytes</taxon>
        <taxon>Chlorophyceae</taxon>
        <taxon>CS clade</taxon>
        <taxon>Chlamydomonadales</taxon>
        <taxon>Chlamydomonadales incertae sedis</taxon>
        <taxon>Edaphochlamys</taxon>
    </lineage>
</organism>
<dbReference type="AlphaFoldDB" id="A0A836BU38"/>
<keyword evidence="2" id="KW-0812">Transmembrane</keyword>
<sequence>MRPTAEHLLRSRPPPFIAAPSYDQLCNQNRDAHKQYTCGSIWPPGVPAPAATGATTNQYIAGLDGPTLDQVVQQQDLPISLEGAGPTFVALSKQKQRAASPRRRGGHHGGREGAEGGGGRRRRRGWTGRAAALGVLLLLGTVVSGTPRSLMVRGVGDHRVSGAALRTGAVGHRQLLQGDEGNEMPQDIPAPTYGAYSPPPPAYGSYGAYPSPPPPSYGSYGAYPSLPPSYGNGPAYPPAPAYAVSTEPTPVRRLAQSVLPILTEGAYGGYPSPSPAYGSYASPPPPSYGSYGAYPAPPPSYGYGPVYPPATYGASHSTAPAPPAPLRPARRLAQSVVAVSMTGAYGGYPSPPAYGSYAPPPPYGSYGSYPSPPAYGAYPSPPPYYA</sequence>
<protein>
    <submittedName>
        <fullName evidence="3">Uncharacterized protein</fullName>
    </submittedName>
</protein>
<dbReference type="Proteomes" id="UP000612055">
    <property type="component" value="Unassembled WGS sequence"/>
</dbReference>
<evidence type="ECO:0000256" key="2">
    <source>
        <dbReference type="SAM" id="Phobius"/>
    </source>
</evidence>
<keyword evidence="2" id="KW-1133">Transmembrane helix</keyword>
<dbReference type="OrthoDB" id="536501at2759"/>
<accession>A0A836BU38</accession>
<gene>
    <name evidence="3" type="ORF">HYH03_013822</name>
</gene>
<name>A0A836BU38_9CHLO</name>
<dbReference type="EMBL" id="JAEHOE010000095">
    <property type="protein sequence ID" value="KAG2487543.1"/>
    <property type="molecule type" value="Genomic_DNA"/>
</dbReference>